<gene>
    <name evidence="3" type="ORF">C1SCF055_LOCUS6059</name>
</gene>
<dbReference type="AlphaFoldDB" id="A0A9P1BSK7"/>
<evidence type="ECO:0000259" key="2">
    <source>
        <dbReference type="PROSITE" id="PS51203"/>
    </source>
</evidence>
<sequence>MAARRTAGRTTRRADDLGYGREDLGEGGSDEAGRYSWTRNGMEILVTAAVGPNTTKKDISASFAMRQVSIAVEGEVLFDGIPGCELDVDECFWEIDEDDDGNKKLVIHLAKRGVTSRWPETLLKN</sequence>
<dbReference type="EMBL" id="CAMXCT020000379">
    <property type="protein sequence ID" value="CAL1131340.1"/>
    <property type="molecule type" value="Genomic_DNA"/>
</dbReference>
<dbReference type="EMBL" id="CAMXCT010000379">
    <property type="protein sequence ID" value="CAI3977965.1"/>
    <property type="molecule type" value="Genomic_DNA"/>
</dbReference>
<feature type="compositionally biased region" description="Basic and acidic residues" evidence="1">
    <location>
        <begin position="12"/>
        <end position="24"/>
    </location>
</feature>
<organism evidence="3">
    <name type="scientific">Cladocopium goreaui</name>
    <dbReference type="NCBI Taxonomy" id="2562237"/>
    <lineage>
        <taxon>Eukaryota</taxon>
        <taxon>Sar</taxon>
        <taxon>Alveolata</taxon>
        <taxon>Dinophyceae</taxon>
        <taxon>Suessiales</taxon>
        <taxon>Symbiodiniaceae</taxon>
        <taxon>Cladocopium</taxon>
    </lineage>
</organism>
<evidence type="ECO:0000313" key="4">
    <source>
        <dbReference type="EMBL" id="CAL4765277.1"/>
    </source>
</evidence>
<evidence type="ECO:0000313" key="3">
    <source>
        <dbReference type="EMBL" id="CAI3977965.1"/>
    </source>
</evidence>
<evidence type="ECO:0000256" key="1">
    <source>
        <dbReference type="SAM" id="MobiDB-lite"/>
    </source>
</evidence>
<feature type="compositionally biased region" description="Basic residues" evidence="1">
    <location>
        <begin position="1"/>
        <end position="11"/>
    </location>
</feature>
<name>A0A9P1BSK7_9DINO</name>
<comment type="caution">
    <text evidence="3">The sequence shown here is derived from an EMBL/GenBank/DDBJ whole genome shotgun (WGS) entry which is preliminary data.</text>
</comment>
<evidence type="ECO:0000313" key="5">
    <source>
        <dbReference type="Proteomes" id="UP001152797"/>
    </source>
</evidence>
<feature type="region of interest" description="Disordered" evidence="1">
    <location>
        <begin position="1"/>
        <end position="34"/>
    </location>
</feature>
<reference evidence="3" key="1">
    <citation type="submission" date="2022-10" db="EMBL/GenBank/DDBJ databases">
        <authorList>
            <person name="Chen Y."/>
            <person name="Dougan E. K."/>
            <person name="Chan C."/>
            <person name="Rhodes N."/>
            <person name="Thang M."/>
        </authorList>
    </citation>
    <scope>NUCLEOTIDE SEQUENCE</scope>
</reference>
<feature type="domain" description="CS" evidence="2">
    <location>
        <begin position="30"/>
        <end position="122"/>
    </location>
</feature>
<dbReference type="Proteomes" id="UP001152797">
    <property type="component" value="Unassembled WGS sequence"/>
</dbReference>
<dbReference type="PROSITE" id="PS51203">
    <property type="entry name" value="CS"/>
    <property type="match status" value="1"/>
</dbReference>
<protein>
    <submittedName>
        <fullName evidence="4">Catechol O-methyltransferase</fullName>
    </submittedName>
</protein>
<reference evidence="4 5" key="2">
    <citation type="submission" date="2024-05" db="EMBL/GenBank/DDBJ databases">
        <authorList>
            <person name="Chen Y."/>
            <person name="Shah S."/>
            <person name="Dougan E. K."/>
            <person name="Thang M."/>
            <person name="Chan C."/>
        </authorList>
    </citation>
    <scope>NUCLEOTIDE SEQUENCE [LARGE SCALE GENOMIC DNA]</scope>
</reference>
<dbReference type="Pfam" id="PF04969">
    <property type="entry name" value="CS"/>
    <property type="match status" value="1"/>
</dbReference>
<dbReference type="SUPFAM" id="SSF49764">
    <property type="entry name" value="HSP20-like chaperones"/>
    <property type="match status" value="1"/>
</dbReference>
<keyword evidence="5" id="KW-1185">Reference proteome</keyword>
<proteinExistence type="predicted"/>
<accession>A0A9P1BSK7</accession>
<dbReference type="InterPro" id="IPR008978">
    <property type="entry name" value="HSP20-like_chaperone"/>
</dbReference>
<dbReference type="InterPro" id="IPR007052">
    <property type="entry name" value="CS_dom"/>
</dbReference>
<dbReference type="OrthoDB" id="441638at2759"/>
<dbReference type="EMBL" id="CAMXCT030000379">
    <property type="protein sequence ID" value="CAL4765277.1"/>
    <property type="molecule type" value="Genomic_DNA"/>
</dbReference>
<dbReference type="Gene3D" id="2.60.40.790">
    <property type="match status" value="1"/>
</dbReference>